<dbReference type="EMBL" id="UYWY01004899">
    <property type="protein sequence ID" value="VDM29368.1"/>
    <property type="molecule type" value="Genomic_DNA"/>
</dbReference>
<sequence length="193" mass="21491">MPALIQSACEALTRLVGTSAIDGLHDGTSGTGLRDFTFVNAGNAPLLLHRLDVLNKLALSRKTEPIPIGIDLCIHDMIVKSIDLDGQLRWSVVDGVLQLLELDNFASLFRHRHSDRCHFFFSQLIHYFTPSSGLFLANFDGDRFSVACGCRAFKVVMPLCTLESRYEQLVQQFLCDCVENLELVSTSINFSKP</sequence>
<gene>
    <name evidence="1" type="ORF">TCNE_LOCUS3651</name>
</gene>
<dbReference type="Proteomes" id="UP000050794">
    <property type="component" value="Unassembled WGS sequence"/>
</dbReference>
<dbReference type="WBParaSite" id="TCNE_0000365101-mRNA-1">
    <property type="protein sequence ID" value="TCNE_0000365101-mRNA-1"/>
    <property type="gene ID" value="TCNE_0000365101"/>
</dbReference>
<dbReference type="AlphaFoldDB" id="A0A183U581"/>
<reference evidence="3" key="1">
    <citation type="submission" date="2016-06" db="UniProtKB">
        <authorList>
            <consortium name="WormBaseParasite"/>
        </authorList>
    </citation>
    <scope>IDENTIFICATION</scope>
</reference>
<accession>A0A183U581</accession>
<proteinExistence type="predicted"/>
<evidence type="ECO:0000313" key="1">
    <source>
        <dbReference type="EMBL" id="VDM29368.1"/>
    </source>
</evidence>
<name>A0A183U581_TOXCA</name>
<keyword evidence="2" id="KW-1185">Reference proteome</keyword>
<protein>
    <submittedName>
        <fullName evidence="1 3">Uncharacterized protein</fullName>
    </submittedName>
</protein>
<evidence type="ECO:0000313" key="3">
    <source>
        <dbReference type="WBParaSite" id="TCNE_0000365101-mRNA-1"/>
    </source>
</evidence>
<evidence type="ECO:0000313" key="2">
    <source>
        <dbReference type="Proteomes" id="UP000050794"/>
    </source>
</evidence>
<organism evidence="2 3">
    <name type="scientific">Toxocara canis</name>
    <name type="common">Canine roundworm</name>
    <dbReference type="NCBI Taxonomy" id="6265"/>
    <lineage>
        <taxon>Eukaryota</taxon>
        <taxon>Metazoa</taxon>
        <taxon>Ecdysozoa</taxon>
        <taxon>Nematoda</taxon>
        <taxon>Chromadorea</taxon>
        <taxon>Rhabditida</taxon>
        <taxon>Spirurina</taxon>
        <taxon>Ascaridomorpha</taxon>
        <taxon>Ascaridoidea</taxon>
        <taxon>Toxocaridae</taxon>
        <taxon>Toxocara</taxon>
    </lineage>
</organism>
<reference evidence="1 2" key="2">
    <citation type="submission" date="2018-11" db="EMBL/GenBank/DDBJ databases">
        <authorList>
            <consortium name="Pathogen Informatics"/>
        </authorList>
    </citation>
    <scope>NUCLEOTIDE SEQUENCE [LARGE SCALE GENOMIC DNA]</scope>
</reference>